<comment type="caution">
    <text evidence="7">The sequence shown here is derived from an EMBL/GenBank/DDBJ whole genome shotgun (WGS) entry which is preliminary data.</text>
</comment>
<evidence type="ECO:0000256" key="1">
    <source>
        <dbReference type="ARBA" id="ARBA00004141"/>
    </source>
</evidence>
<feature type="transmembrane region" description="Helical" evidence="5">
    <location>
        <begin position="145"/>
        <end position="160"/>
    </location>
</feature>
<dbReference type="InterPro" id="IPR007016">
    <property type="entry name" value="O-antigen_ligase-rel_domated"/>
</dbReference>
<feature type="transmembrane region" description="Helical" evidence="5">
    <location>
        <begin position="365"/>
        <end position="381"/>
    </location>
</feature>
<evidence type="ECO:0000313" key="8">
    <source>
        <dbReference type="EMBL" id="MDL0088012.1"/>
    </source>
</evidence>
<name>A0ABT7HLB5_9BACT</name>
<protein>
    <submittedName>
        <fullName evidence="7">O-antigen ligase family protein</fullName>
    </submittedName>
</protein>
<feature type="transmembrane region" description="Helical" evidence="5">
    <location>
        <begin position="340"/>
        <end position="359"/>
    </location>
</feature>
<evidence type="ECO:0000256" key="5">
    <source>
        <dbReference type="SAM" id="Phobius"/>
    </source>
</evidence>
<dbReference type="EMBL" id="JANURM010000001">
    <property type="protein sequence ID" value="MDL0087801.1"/>
    <property type="molecule type" value="Genomic_DNA"/>
</dbReference>
<dbReference type="InterPro" id="IPR051533">
    <property type="entry name" value="WaaL-like"/>
</dbReference>
<keyword evidence="3 5" id="KW-1133">Transmembrane helix</keyword>
<feature type="transmembrane region" description="Helical" evidence="5">
    <location>
        <begin position="21"/>
        <end position="41"/>
    </location>
</feature>
<proteinExistence type="predicted"/>
<feature type="transmembrane region" description="Helical" evidence="5">
    <location>
        <begin position="298"/>
        <end position="320"/>
    </location>
</feature>
<evidence type="ECO:0000313" key="7">
    <source>
        <dbReference type="EMBL" id="MDL0087801.1"/>
    </source>
</evidence>
<evidence type="ECO:0000259" key="6">
    <source>
        <dbReference type="Pfam" id="PF04932"/>
    </source>
</evidence>
<dbReference type="PANTHER" id="PTHR37422:SF17">
    <property type="entry name" value="O-ANTIGEN LIGASE"/>
    <property type="match status" value="1"/>
</dbReference>
<dbReference type="GO" id="GO:0016874">
    <property type="term" value="F:ligase activity"/>
    <property type="evidence" value="ECO:0007669"/>
    <property type="project" value="UniProtKB-KW"/>
</dbReference>
<feature type="domain" description="O-antigen ligase-related" evidence="6">
    <location>
        <begin position="149"/>
        <end position="314"/>
    </location>
</feature>
<comment type="subcellular location">
    <subcellularLocation>
        <location evidence="1">Membrane</location>
        <topology evidence="1">Multi-pass membrane protein</topology>
    </subcellularLocation>
</comment>
<evidence type="ECO:0000313" key="9">
    <source>
        <dbReference type="Proteomes" id="UP001173801"/>
    </source>
</evidence>
<evidence type="ECO:0000256" key="2">
    <source>
        <dbReference type="ARBA" id="ARBA00022692"/>
    </source>
</evidence>
<dbReference type="EMBL" id="JANURM010000001">
    <property type="protein sequence ID" value="MDL0088012.1"/>
    <property type="molecule type" value="Genomic_DNA"/>
</dbReference>
<keyword evidence="2 5" id="KW-0812">Transmembrane</keyword>
<dbReference type="RefSeq" id="WP_284936532.1">
    <property type="nucleotide sequence ID" value="NZ_JANURM010000001.1"/>
</dbReference>
<reference evidence="7" key="1">
    <citation type="submission" date="2022-08" db="EMBL/GenBank/DDBJ databases">
        <authorList>
            <person name="Wang H."/>
        </authorList>
    </citation>
    <scope>NUCLEOTIDE SEQUENCE</scope>
    <source>
        <strain evidence="7">PS10</strain>
    </source>
</reference>
<evidence type="ECO:0000256" key="4">
    <source>
        <dbReference type="ARBA" id="ARBA00023136"/>
    </source>
</evidence>
<feature type="transmembrane region" description="Helical" evidence="5">
    <location>
        <begin position="83"/>
        <end position="105"/>
    </location>
</feature>
<feature type="transmembrane region" description="Helical" evidence="5">
    <location>
        <begin position="189"/>
        <end position="206"/>
    </location>
</feature>
<reference evidence="7" key="2">
    <citation type="journal article" date="2023" name="Microorganisms">
        <title>Isolation and Genomic Characteristics of Cat-Borne Campylobacter felis sp. nov. and Sheep-Borne Campylobacter ovis sp. nov.</title>
        <authorList>
            <person name="Wang H."/>
            <person name="Li Y."/>
            <person name="Gu Y."/>
            <person name="Zhou G."/>
            <person name="Chen X."/>
            <person name="Zhang X."/>
            <person name="Shao Z."/>
            <person name="Zhang J."/>
            <person name="Zhang M."/>
        </authorList>
    </citation>
    <scope>NUCLEOTIDE SEQUENCE</scope>
    <source>
        <strain evidence="7">PS10</strain>
    </source>
</reference>
<feature type="transmembrane region" description="Helical" evidence="5">
    <location>
        <begin position="125"/>
        <end position="140"/>
    </location>
</feature>
<evidence type="ECO:0000256" key="3">
    <source>
        <dbReference type="ARBA" id="ARBA00022989"/>
    </source>
</evidence>
<gene>
    <name evidence="7" type="ORF">NYG85_00220</name>
    <name evidence="8" type="ORF">NYG85_01295</name>
</gene>
<organism evidence="7 9">
    <name type="scientific">Campylobacter gastrosuis</name>
    <dbReference type="NCBI Taxonomy" id="2974576"/>
    <lineage>
        <taxon>Bacteria</taxon>
        <taxon>Pseudomonadati</taxon>
        <taxon>Campylobacterota</taxon>
        <taxon>Epsilonproteobacteria</taxon>
        <taxon>Campylobacterales</taxon>
        <taxon>Campylobacteraceae</taxon>
        <taxon>Campylobacter</taxon>
    </lineage>
</organism>
<dbReference type="PANTHER" id="PTHR37422">
    <property type="entry name" value="TEICHURONIC ACID BIOSYNTHESIS PROTEIN TUAE"/>
    <property type="match status" value="1"/>
</dbReference>
<feature type="transmembrane region" description="Helical" evidence="5">
    <location>
        <begin position="166"/>
        <end position="182"/>
    </location>
</feature>
<keyword evidence="7" id="KW-0436">Ligase</keyword>
<accession>A0ABT7HLB5</accession>
<dbReference type="Pfam" id="PF04932">
    <property type="entry name" value="Wzy_C"/>
    <property type="match status" value="1"/>
</dbReference>
<keyword evidence="9" id="KW-1185">Reference proteome</keyword>
<feature type="transmembrane region" description="Helical" evidence="5">
    <location>
        <begin position="53"/>
        <end position="71"/>
    </location>
</feature>
<keyword evidence="4 5" id="KW-0472">Membrane</keyword>
<sequence>MLLVLLDYKKFKIKDFLCIKDISLVFLLFLIISYISVFFSIDRHESLKEVNSELLKNIVVMAIMFLYFKNIDQNKLKPYLNTIYLSVIFHTIINIFIWSSFGFSFEHRMGGLLDGALDNGGGERFGIWATYALAFAIAIYKENKKLMIFLLFLTLLSIVSTQTRAAYIGALLMLIAFVIFIVKSIKLKFAITAIMVVVIGVFSVYSSNLSSRYNLSHIDDYYKMLSDSPMQMQKYEQMGFNHSITSRLSMWKSAILYRLEEPFMPTGYGRFLYHKTIVKLVDKEKQPFCEYSQAHNEFVGILFSLGIFGFLLFLLIWVYFLKYSYALIKTNTKEINTFGIFTFLGAFGFIGSLCFGSFFADSEARFFYIIFGMVCAIFCNNKQDKIV</sequence>
<dbReference type="Proteomes" id="UP001173801">
    <property type="component" value="Unassembled WGS sequence"/>
</dbReference>